<keyword evidence="13" id="KW-1185">Reference proteome</keyword>
<protein>
    <recommendedName>
        <fullName evidence="4">Membrane-bound transcription factor site-2 protease</fullName>
        <ecNumber evidence="3">3.4.24.85</ecNumber>
    </recommendedName>
    <alternativeName>
        <fullName evidence="8">Endopeptidase S2P</fullName>
    </alternativeName>
</protein>
<evidence type="ECO:0000256" key="5">
    <source>
        <dbReference type="ARBA" id="ARBA00022692"/>
    </source>
</evidence>
<comment type="subcellular location">
    <subcellularLocation>
        <location evidence="2">Endomembrane system</location>
        <topology evidence="2">Multi-pass membrane protein</topology>
    </subcellularLocation>
</comment>
<dbReference type="GO" id="GO:0004222">
    <property type="term" value="F:metalloendopeptidase activity"/>
    <property type="evidence" value="ECO:0007669"/>
    <property type="project" value="InterPro"/>
</dbReference>
<evidence type="ECO:0000256" key="8">
    <source>
        <dbReference type="ARBA" id="ARBA00032658"/>
    </source>
</evidence>
<evidence type="ECO:0000256" key="3">
    <source>
        <dbReference type="ARBA" id="ARBA00012347"/>
    </source>
</evidence>
<evidence type="ECO:0000259" key="11">
    <source>
        <dbReference type="Pfam" id="PF02163"/>
    </source>
</evidence>
<accession>A0AAD8EJ06</accession>
<evidence type="ECO:0000256" key="9">
    <source>
        <dbReference type="ARBA" id="ARBA00045828"/>
    </source>
</evidence>
<evidence type="ECO:0000256" key="7">
    <source>
        <dbReference type="ARBA" id="ARBA00023136"/>
    </source>
</evidence>
<dbReference type="GO" id="GO:1905897">
    <property type="term" value="P:regulation of response to endoplasmic reticulum stress"/>
    <property type="evidence" value="ECO:0007669"/>
    <property type="project" value="TreeGrafter"/>
</dbReference>
<evidence type="ECO:0000256" key="6">
    <source>
        <dbReference type="ARBA" id="ARBA00022989"/>
    </source>
</evidence>
<dbReference type="PANTHER" id="PTHR13325:SF3">
    <property type="entry name" value="MEMBRANE-BOUND TRANSCRIPTION FACTOR SITE-2 PROTEASE"/>
    <property type="match status" value="1"/>
</dbReference>
<name>A0AAD8EJ06_DIPPU</name>
<dbReference type="GO" id="GO:0031293">
    <property type="term" value="P:membrane protein intracellular domain proteolysis"/>
    <property type="evidence" value="ECO:0007669"/>
    <property type="project" value="TreeGrafter"/>
</dbReference>
<evidence type="ECO:0000256" key="10">
    <source>
        <dbReference type="SAM" id="Phobius"/>
    </source>
</evidence>
<reference evidence="12" key="1">
    <citation type="journal article" date="2023" name="IScience">
        <title>Live-bearing cockroach genome reveals convergent evolutionary mechanisms linked to viviparity in insects and beyond.</title>
        <authorList>
            <person name="Fouks B."/>
            <person name="Harrison M.C."/>
            <person name="Mikhailova A.A."/>
            <person name="Marchal E."/>
            <person name="English S."/>
            <person name="Carruthers M."/>
            <person name="Jennings E.C."/>
            <person name="Chiamaka E.L."/>
            <person name="Frigard R.A."/>
            <person name="Pippel M."/>
            <person name="Attardo G.M."/>
            <person name="Benoit J.B."/>
            <person name="Bornberg-Bauer E."/>
            <person name="Tobe S.S."/>
        </authorList>
    </citation>
    <scope>NUCLEOTIDE SEQUENCE</scope>
    <source>
        <strain evidence="12">Stay&amp;Tobe</strain>
    </source>
</reference>
<dbReference type="GO" id="GO:0005737">
    <property type="term" value="C:cytoplasm"/>
    <property type="evidence" value="ECO:0007669"/>
    <property type="project" value="TreeGrafter"/>
</dbReference>
<dbReference type="Pfam" id="PF02163">
    <property type="entry name" value="Peptidase_M50"/>
    <property type="match status" value="1"/>
</dbReference>
<dbReference type="Proteomes" id="UP001233999">
    <property type="component" value="Unassembled WGS sequence"/>
</dbReference>
<feature type="transmembrane region" description="Helical" evidence="10">
    <location>
        <begin position="198"/>
        <end position="220"/>
    </location>
</feature>
<feature type="transmembrane region" description="Helical" evidence="10">
    <location>
        <begin position="6"/>
        <end position="24"/>
    </location>
</feature>
<dbReference type="EC" id="3.4.24.85" evidence="3"/>
<comment type="caution">
    <text evidence="12">The sequence shown here is derived from an EMBL/GenBank/DDBJ whole genome shotgun (WGS) entry which is preliminary data.</text>
</comment>
<feature type="transmembrane region" description="Helical" evidence="10">
    <location>
        <begin position="158"/>
        <end position="178"/>
    </location>
</feature>
<keyword evidence="6 10" id="KW-1133">Transmembrane helix</keyword>
<dbReference type="InterPro" id="IPR001193">
    <property type="entry name" value="MBTPS2"/>
</dbReference>
<comment type="catalytic activity">
    <reaction evidence="1">
        <text>Cleaves several transcription factors that are type-2 transmembrane proteins within membrane-spanning domains. Known substrates include sterol regulatory element-binding protein (SREBP) -1, SREBP-2 and forms of the transcriptional activator ATF6. SREBP-2 is cleaved at the site 477-DRSRILL-|-CVLTFLCLSFNPLTSLLQWGGA-505. The residues Asn-Pro, 11 residues distal to the site of cleavage in the membrane-spanning domain, are important for cleavage by S2P endopeptidase. Replacement of either of these residues does not prevent cleavage, but there is no cleavage if both of these residues are replaced.</text>
        <dbReference type="EC" id="3.4.24.85"/>
    </reaction>
</comment>
<keyword evidence="7 10" id="KW-0472">Membrane</keyword>
<feature type="transmembrane region" description="Helical" evidence="10">
    <location>
        <begin position="129"/>
        <end position="146"/>
    </location>
</feature>
<dbReference type="AlphaFoldDB" id="A0AAD8EJ06"/>
<dbReference type="EMBL" id="JASPKZ010003852">
    <property type="protein sequence ID" value="KAJ9591941.1"/>
    <property type="molecule type" value="Genomic_DNA"/>
</dbReference>
<proteinExistence type="predicted"/>
<reference evidence="12" key="2">
    <citation type="submission" date="2023-05" db="EMBL/GenBank/DDBJ databases">
        <authorList>
            <person name="Fouks B."/>
        </authorList>
    </citation>
    <scope>NUCLEOTIDE SEQUENCE</scope>
    <source>
        <strain evidence="12">Stay&amp;Tobe</strain>
        <tissue evidence="12">Testes</tissue>
    </source>
</reference>
<dbReference type="InterPro" id="IPR008915">
    <property type="entry name" value="Peptidase_M50"/>
</dbReference>
<feature type="transmembrane region" description="Helical" evidence="10">
    <location>
        <begin position="467"/>
        <end position="492"/>
    </location>
</feature>
<evidence type="ECO:0000256" key="4">
    <source>
        <dbReference type="ARBA" id="ARBA00014400"/>
    </source>
</evidence>
<feature type="domain" description="Peptidase M50" evidence="11">
    <location>
        <begin position="132"/>
        <end position="473"/>
    </location>
</feature>
<evidence type="ECO:0000256" key="2">
    <source>
        <dbReference type="ARBA" id="ARBA00004127"/>
    </source>
</evidence>
<sequence>MDSLTFLIVVSLIHCALIFFDTLFKSCSHYPYLYFLHNTGLQVQVFQVRWFTTAFNRLIQKCGSWRPSFLDLWFSFGSTCCLLLLPLAVYVVVKTAMDAWQTESQTNSGKSTFILEPMVPGLNLPLSDIGYYVTTLVICSTVHELGHAVAAVSSREDVHVSGIGVTVLLIVPVLYVHLNTEQYDALAARRQLRVICAGVWHNFMLAAMTLLILILLPTLLTPFYEIGSGVVVQSIDQISPLLGPTGLLVGDKIVSINQHHVKDYDSWHYSISSAIKTTSPGYCISSELVRLHDESVSVRQSPGGVIECCSASSTHHLCFEYLDKDENMPELPQHSCLPGRVVIESTQQLCIKGSDCSLDRHCLKPLLTNQTRLLRIQRDKGKVVIFVGHPNEIYHTVKVSEFVPKYVLIPSLIAEVLMKLCKYVILFSSGLGVVNIIPCFYFDGQHIVKAVCNAFLARKYKKSVRQAIAFTVTSLGTLLLFSIFLALIFAAVF</sequence>
<dbReference type="GO" id="GO:0016020">
    <property type="term" value="C:membrane"/>
    <property type="evidence" value="ECO:0007669"/>
    <property type="project" value="InterPro"/>
</dbReference>
<dbReference type="PANTHER" id="PTHR13325">
    <property type="entry name" value="PROTEASE M50 MEMBRANE-BOUND TRANSCRIPTION FACTOR SITE 2 PROTEASE"/>
    <property type="match status" value="1"/>
</dbReference>
<evidence type="ECO:0000256" key="1">
    <source>
        <dbReference type="ARBA" id="ARBA00001350"/>
    </source>
</evidence>
<organism evidence="12 13">
    <name type="scientific">Diploptera punctata</name>
    <name type="common">Pacific beetle cockroach</name>
    <dbReference type="NCBI Taxonomy" id="6984"/>
    <lineage>
        <taxon>Eukaryota</taxon>
        <taxon>Metazoa</taxon>
        <taxon>Ecdysozoa</taxon>
        <taxon>Arthropoda</taxon>
        <taxon>Hexapoda</taxon>
        <taxon>Insecta</taxon>
        <taxon>Pterygota</taxon>
        <taxon>Neoptera</taxon>
        <taxon>Polyneoptera</taxon>
        <taxon>Dictyoptera</taxon>
        <taxon>Blattodea</taxon>
        <taxon>Blaberoidea</taxon>
        <taxon>Blaberidae</taxon>
        <taxon>Diplopterinae</taxon>
        <taxon>Diploptera</taxon>
    </lineage>
</organism>
<evidence type="ECO:0000313" key="13">
    <source>
        <dbReference type="Proteomes" id="UP001233999"/>
    </source>
</evidence>
<keyword evidence="5 10" id="KW-0812">Transmembrane</keyword>
<comment type="function">
    <text evidence="9">Zinc metalloprotease that mediates intramembrane proteolysis of proteins such as ATF6, ATF6B, SREBF1/SREBP1 and SREBF2/SREBP2. Catalyzes the second step in the proteolytic activation of the sterol regulatory element-binding proteins (SREBPs) SREBF1/SREBP1 and SREBF2/SREBP2: cleaves SREBPs within the first transmembrane segment, thereby releasing the N-terminal segment with a portion of the transmembrane segment attached. Mature N-terminal SREBP fragments shuttle to the nucleus and activate gene transcription. Also mediates the second step in the proteolytic activation of the cyclic AMP-dependent transcription factor ATF-6 (ATF6 and ATF6B). Involved in intramembrane proteolysis during bone formation. In astrocytes and osteoblasts, upon DNA damage and ER stress, mediates the second step of the regulated intramembrane proteolytic activation of the transcription factor CREB3L1, leading to the inhibition of cell-cycle progression.</text>
</comment>
<gene>
    <name evidence="12" type="ORF">L9F63_001543</name>
</gene>
<evidence type="ECO:0000313" key="12">
    <source>
        <dbReference type="EMBL" id="KAJ9591941.1"/>
    </source>
</evidence>
<dbReference type="GO" id="GO:0012505">
    <property type="term" value="C:endomembrane system"/>
    <property type="evidence" value="ECO:0007669"/>
    <property type="project" value="UniProtKB-SubCell"/>
</dbReference>
<feature type="transmembrane region" description="Helical" evidence="10">
    <location>
        <begin position="70"/>
        <end position="93"/>
    </location>
</feature>